<organism evidence="7 8">
    <name type="scientific">Tropicimonas aquimaris</name>
    <dbReference type="NCBI Taxonomy" id="914152"/>
    <lineage>
        <taxon>Bacteria</taxon>
        <taxon>Pseudomonadati</taxon>
        <taxon>Pseudomonadota</taxon>
        <taxon>Alphaproteobacteria</taxon>
        <taxon>Rhodobacterales</taxon>
        <taxon>Roseobacteraceae</taxon>
        <taxon>Tropicimonas</taxon>
    </lineage>
</organism>
<evidence type="ECO:0000256" key="1">
    <source>
        <dbReference type="ARBA" id="ARBA00011900"/>
    </source>
</evidence>
<feature type="domain" description="Type II methyltransferase M.TaqI-like" evidence="6">
    <location>
        <begin position="603"/>
        <end position="820"/>
    </location>
</feature>
<evidence type="ECO:0000313" key="7">
    <source>
        <dbReference type="EMBL" id="MFD0981154.1"/>
    </source>
</evidence>
<dbReference type="PRINTS" id="PR00507">
    <property type="entry name" value="N12N6MTFRASE"/>
</dbReference>
<evidence type="ECO:0000256" key="3">
    <source>
        <dbReference type="ARBA" id="ARBA00022679"/>
    </source>
</evidence>
<dbReference type="Proteomes" id="UP001597108">
    <property type="component" value="Unassembled WGS sequence"/>
</dbReference>
<sequence>MSSEIASQGSLFTSDFLTESIQRLSEWNTLGDADLDQFGASLRAVFDRFPISQTPNESQTEDDLIWPILEALGWTQSLRQQNLSPRGREDVPDGLLFESAAAKTKANGFPEDWKRYEFGRAVVESKRWARPLDRRSGRRGEETAPSTQMLRYLRRIDDITNGALRWGILTNGSKWRLYFSGARSVSEQFFELDIAAILDLQGHNDGLFALDEADRRHWLKVFYLVFRREAFVPSSADPRTFHEKALEEGRFYEERVAEDLSNKVFGEVFPDLVHAIVKAAPEADLQEVREAALILLYRLLFILYAEDRDLLPVKDTRYDDYGLRNKVRLDVKERKDKNDVFSETAARYWGAMVDLFIAIDQGDASIGLPPYNGGLFDQERHAILTNIRIPDAVMARVIDALSFEVTPDGRKYINYRNLSVQQLGSIYERLLEYEVTLDDEDITVQPNIFARKGSGSYYTPDDLVQLILTETLEPLVEERKRAFREKITELRQGHLPDHRKIGQLKRLDPATALLDLKICDPAMGSGHFLVSLVDFMADQVIAAMAEAELDAPEEWGDYISPLGERIDTIRNTILANADERDWTIDEEQLDDRHIIRRMVLKRCIYGVDKNSMAVELAKVALWLHTFTVGAPLSFLDHHLRCGDSLFGSWVKKGIDKATTYGTPLLLHEPMKRALRAASKMQIVEGLTDAEIAEAHRSADVFAEVQDMTAPLDALLKLIHAIVWLDIKDKAGKDALKIFFDGQFGDPLDIAMGKKEPKIKREEGQRFAEILGQVRMLIAEENFLNWQVTFPGIWSDWEEDELTGGFHAVIGNPPWDRMKLQQIEWFAERRPEIAMAARAADRKKMIDALKNADDPLAQDYAKASERAEAGTRMARKGGDYPLLSGGDVNLYSLFVERAMTVVKQDGLIGLLVPSGIASDKTAAKFFKGVATEGRLQALYDFENRRSRYELKPFFEDVDSRFKFCAFVASPLPTEKAARCAFFLQAVSELADPDVCFSLSAEDFARVNPNTGTAPIFRSKRDADLTKAIYANAPILVDRSGGQDEKSWPLKYSTMFHMTNDSGSFRTRAELEDQEGAYPLGGNFFGSASGNWLPLYEGKMVQAFDHRAASVLVNPENQHRPAQPFPATVEQHEDPAWVPDPQFWVPSSECGWEKRDGWVLGFKEITAPTNVRTMIAALFPLVGFGNKVPLLLPLGEDRREWLLCANFNAVPFDYAARQKIQGQTLNLFIVEQLPVIPAERYENTLFGSKTALEVIREAVLELTYTAHDMAPFARDMGYVDEAGILKPPFTWDEERRLVLRAKLDAVFFHLYGITERDDIRYIYSTFPIVEREERAAYGGKYRSCELCLAYMNALAAGNPDAEIKV</sequence>
<dbReference type="InterPro" id="IPR002052">
    <property type="entry name" value="DNA_methylase_N6_adenine_CS"/>
</dbReference>
<dbReference type="Gene3D" id="3.40.50.150">
    <property type="entry name" value="Vaccinia Virus protein VP39"/>
    <property type="match status" value="2"/>
</dbReference>
<dbReference type="InterPro" id="IPR050953">
    <property type="entry name" value="N4_N6_ade-DNA_methylase"/>
</dbReference>
<evidence type="ECO:0000256" key="4">
    <source>
        <dbReference type="ARBA" id="ARBA00022691"/>
    </source>
</evidence>
<keyword evidence="2 7" id="KW-0489">Methyltransferase</keyword>
<dbReference type="SUPFAM" id="SSF53335">
    <property type="entry name" value="S-adenosyl-L-methionine-dependent methyltransferases"/>
    <property type="match status" value="1"/>
</dbReference>
<keyword evidence="3" id="KW-0808">Transferase</keyword>
<evidence type="ECO:0000313" key="8">
    <source>
        <dbReference type="Proteomes" id="UP001597108"/>
    </source>
</evidence>
<dbReference type="GO" id="GO:0032259">
    <property type="term" value="P:methylation"/>
    <property type="evidence" value="ECO:0007669"/>
    <property type="project" value="UniProtKB-KW"/>
</dbReference>
<dbReference type="InterPro" id="IPR029063">
    <property type="entry name" value="SAM-dependent_MTases_sf"/>
</dbReference>
<evidence type="ECO:0000256" key="5">
    <source>
        <dbReference type="ARBA" id="ARBA00047942"/>
    </source>
</evidence>
<keyword evidence="4" id="KW-0949">S-adenosyl-L-methionine</keyword>
<keyword evidence="8" id="KW-1185">Reference proteome</keyword>
<dbReference type="PANTHER" id="PTHR33841:SF1">
    <property type="entry name" value="DNA METHYLTRANSFERASE A"/>
    <property type="match status" value="1"/>
</dbReference>
<dbReference type="EC" id="2.1.1.72" evidence="1"/>
<evidence type="ECO:0000256" key="2">
    <source>
        <dbReference type="ARBA" id="ARBA00022603"/>
    </source>
</evidence>
<accession>A0ABW3ISZ4</accession>
<dbReference type="RefSeq" id="WP_386075977.1">
    <property type="nucleotide sequence ID" value="NZ_JBHTJT010000034.1"/>
</dbReference>
<dbReference type="Pfam" id="PF07669">
    <property type="entry name" value="Eco57I"/>
    <property type="match status" value="1"/>
</dbReference>
<dbReference type="PROSITE" id="PS00092">
    <property type="entry name" value="N6_MTASE"/>
    <property type="match status" value="1"/>
</dbReference>
<dbReference type="GO" id="GO:0008168">
    <property type="term" value="F:methyltransferase activity"/>
    <property type="evidence" value="ECO:0007669"/>
    <property type="project" value="UniProtKB-KW"/>
</dbReference>
<name>A0ABW3ISZ4_9RHOB</name>
<comment type="catalytic activity">
    <reaction evidence="5">
        <text>a 2'-deoxyadenosine in DNA + S-adenosyl-L-methionine = an N(6)-methyl-2'-deoxyadenosine in DNA + S-adenosyl-L-homocysteine + H(+)</text>
        <dbReference type="Rhea" id="RHEA:15197"/>
        <dbReference type="Rhea" id="RHEA-COMP:12418"/>
        <dbReference type="Rhea" id="RHEA-COMP:12419"/>
        <dbReference type="ChEBI" id="CHEBI:15378"/>
        <dbReference type="ChEBI" id="CHEBI:57856"/>
        <dbReference type="ChEBI" id="CHEBI:59789"/>
        <dbReference type="ChEBI" id="CHEBI:90615"/>
        <dbReference type="ChEBI" id="CHEBI:90616"/>
        <dbReference type="EC" id="2.1.1.72"/>
    </reaction>
</comment>
<dbReference type="PANTHER" id="PTHR33841">
    <property type="entry name" value="DNA METHYLTRANSFERASE YEEA-RELATED"/>
    <property type="match status" value="1"/>
</dbReference>
<dbReference type="EMBL" id="JBHTJT010000034">
    <property type="protein sequence ID" value="MFD0981154.1"/>
    <property type="molecule type" value="Genomic_DNA"/>
</dbReference>
<gene>
    <name evidence="7" type="ORF">ACFQ2S_16050</name>
</gene>
<protein>
    <recommendedName>
        <fullName evidence="1">site-specific DNA-methyltransferase (adenine-specific)</fullName>
        <ecNumber evidence="1">2.1.1.72</ecNumber>
    </recommendedName>
</protein>
<comment type="caution">
    <text evidence="7">The sequence shown here is derived from an EMBL/GenBank/DDBJ whole genome shotgun (WGS) entry which is preliminary data.</text>
</comment>
<evidence type="ECO:0000259" key="6">
    <source>
        <dbReference type="Pfam" id="PF07669"/>
    </source>
</evidence>
<reference evidence="8" key="1">
    <citation type="journal article" date="2019" name="Int. J. Syst. Evol. Microbiol.">
        <title>The Global Catalogue of Microorganisms (GCM) 10K type strain sequencing project: providing services to taxonomists for standard genome sequencing and annotation.</title>
        <authorList>
            <consortium name="The Broad Institute Genomics Platform"/>
            <consortium name="The Broad Institute Genome Sequencing Center for Infectious Disease"/>
            <person name="Wu L."/>
            <person name="Ma J."/>
        </authorList>
    </citation>
    <scope>NUCLEOTIDE SEQUENCE [LARGE SCALE GENOMIC DNA]</scope>
    <source>
        <strain evidence="8">CCUG 60524</strain>
    </source>
</reference>
<dbReference type="InterPro" id="IPR011639">
    <property type="entry name" value="MethylTrfase_TaqI-like_dom"/>
</dbReference>
<proteinExistence type="predicted"/>